<accession>X1K1F7</accession>
<dbReference type="EMBL" id="BARU01047635">
    <property type="protein sequence ID" value="GAI00847.1"/>
    <property type="molecule type" value="Genomic_DNA"/>
</dbReference>
<protein>
    <submittedName>
        <fullName evidence="1">Uncharacterized protein</fullName>
    </submittedName>
</protein>
<feature type="non-terminal residue" evidence="1">
    <location>
        <position position="1"/>
    </location>
</feature>
<name>X1K1F7_9ZZZZ</name>
<gene>
    <name evidence="1" type="ORF">S03H2_71272</name>
</gene>
<organism evidence="1">
    <name type="scientific">marine sediment metagenome</name>
    <dbReference type="NCBI Taxonomy" id="412755"/>
    <lineage>
        <taxon>unclassified sequences</taxon>
        <taxon>metagenomes</taxon>
        <taxon>ecological metagenomes</taxon>
    </lineage>
</organism>
<proteinExistence type="predicted"/>
<feature type="non-terminal residue" evidence="1">
    <location>
        <position position="99"/>
    </location>
</feature>
<sequence length="99" mass="11877">AKKTKFKRILLNLYSLKISQIHHLKPKIQEIIQIIEKMQLLLEDLDYAEGYALYYSHLWYIEKIQGNEKKAKKYIAKSAEKLNANNIEDEFVYYTCKYT</sequence>
<reference evidence="1" key="1">
    <citation type="journal article" date="2014" name="Front. Microbiol.">
        <title>High frequency of phylogenetically diverse reductive dehalogenase-homologous genes in deep subseafloor sedimentary metagenomes.</title>
        <authorList>
            <person name="Kawai M."/>
            <person name="Futagami T."/>
            <person name="Toyoda A."/>
            <person name="Takaki Y."/>
            <person name="Nishi S."/>
            <person name="Hori S."/>
            <person name="Arai W."/>
            <person name="Tsubouchi T."/>
            <person name="Morono Y."/>
            <person name="Uchiyama I."/>
            <person name="Ito T."/>
            <person name="Fujiyama A."/>
            <person name="Inagaki F."/>
            <person name="Takami H."/>
        </authorList>
    </citation>
    <scope>NUCLEOTIDE SEQUENCE</scope>
    <source>
        <strain evidence="1">Expedition CK06-06</strain>
    </source>
</reference>
<evidence type="ECO:0000313" key="1">
    <source>
        <dbReference type="EMBL" id="GAI00847.1"/>
    </source>
</evidence>
<dbReference type="AlphaFoldDB" id="X1K1F7"/>
<comment type="caution">
    <text evidence="1">The sequence shown here is derived from an EMBL/GenBank/DDBJ whole genome shotgun (WGS) entry which is preliminary data.</text>
</comment>